<accession>A0AAW5BXR6</accession>
<comment type="caution">
    <text evidence="2">The sequence shown here is derived from an EMBL/GenBank/DDBJ whole genome shotgun (WGS) entry which is preliminary data.</text>
</comment>
<evidence type="ECO:0000313" key="3">
    <source>
        <dbReference type="Proteomes" id="UP001299608"/>
    </source>
</evidence>
<name>A0AAW5BXR6_9FIRM</name>
<dbReference type="SUPFAM" id="SSF117856">
    <property type="entry name" value="AF0104/ALDC/Ptd012-like"/>
    <property type="match status" value="1"/>
</dbReference>
<proteinExistence type="predicted"/>
<dbReference type="GO" id="GO:0003677">
    <property type="term" value="F:DNA binding"/>
    <property type="evidence" value="ECO:0007669"/>
    <property type="project" value="UniProtKB-KW"/>
</dbReference>
<dbReference type="EMBL" id="JAKNGE010000046">
    <property type="protein sequence ID" value="MCG4748911.1"/>
    <property type="molecule type" value="Genomic_DNA"/>
</dbReference>
<feature type="domain" description="PPC" evidence="1">
    <location>
        <begin position="4"/>
        <end position="141"/>
    </location>
</feature>
<dbReference type="Proteomes" id="UP001299608">
    <property type="component" value="Unassembled WGS sequence"/>
</dbReference>
<dbReference type="Gene3D" id="3.30.1330.80">
    <property type="entry name" value="Hypothetical protein, similar to alpha- acetolactate decarboxylase, domain 2"/>
    <property type="match status" value="1"/>
</dbReference>
<dbReference type="RefSeq" id="WP_227116949.1">
    <property type="nucleotide sequence ID" value="NZ_JAJCID010000029.1"/>
</dbReference>
<protein>
    <submittedName>
        <fullName evidence="2">DNA-binding protein</fullName>
    </submittedName>
</protein>
<evidence type="ECO:0000313" key="2">
    <source>
        <dbReference type="EMBL" id="MCG4748911.1"/>
    </source>
</evidence>
<dbReference type="InterPro" id="IPR025707">
    <property type="entry name" value="DNA_bp_PD1"/>
</dbReference>
<gene>
    <name evidence="2" type="ORF">L0N08_26190</name>
</gene>
<dbReference type="PANTHER" id="PTHR34988:SF1">
    <property type="entry name" value="DNA-BINDING PROTEIN"/>
    <property type="match status" value="1"/>
</dbReference>
<dbReference type="InterPro" id="IPR005175">
    <property type="entry name" value="PPC_dom"/>
</dbReference>
<dbReference type="AlphaFoldDB" id="A0AAW5BXR6"/>
<evidence type="ECO:0000259" key="1">
    <source>
        <dbReference type="PROSITE" id="PS51742"/>
    </source>
</evidence>
<dbReference type="PIRSF" id="PIRSF016702">
    <property type="entry name" value="DNA_bp_PD1"/>
    <property type="match status" value="1"/>
</dbReference>
<sequence length="144" mass="15859">MEYRRFGHKLVLRLDPEEEVVQCLTKLCEQEDISLAEVSGLGAASEVELGLFDTDTKAFQGKCLKGAYEIASLTGSITRKDGEPYLHLHGVIGNPVKGECHGGHLVRAVISATAEIFVDILPGEVGRRMSREIGLNLFDFPEFR</sequence>
<dbReference type="PANTHER" id="PTHR34988">
    <property type="entry name" value="PROTEIN, PUTATIVE-RELATED"/>
    <property type="match status" value="1"/>
</dbReference>
<dbReference type="CDD" id="cd11378">
    <property type="entry name" value="DUF296"/>
    <property type="match status" value="1"/>
</dbReference>
<dbReference type="PROSITE" id="PS51742">
    <property type="entry name" value="PPC"/>
    <property type="match status" value="1"/>
</dbReference>
<keyword evidence="2" id="KW-0238">DNA-binding</keyword>
<organism evidence="2 3">
    <name type="scientific">Enterocloster aldenensis</name>
    <dbReference type="NCBI Taxonomy" id="358742"/>
    <lineage>
        <taxon>Bacteria</taxon>
        <taxon>Bacillati</taxon>
        <taxon>Bacillota</taxon>
        <taxon>Clostridia</taxon>
        <taxon>Lachnospirales</taxon>
        <taxon>Lachnospiraceae</taxon>
        <taxon>Enterocloster</taxon>
    </lineage>
</organism>
<dbReference type="Pfam" id="PF03479">
    <property type="entry name" value="PCC"/>
    <property type="match status" value="1"/>
</dbReference>
<reference evidence="2" key="1">
    <citation type="submission" date="2022-01" db="EMBL/GenBank/DDBJ databases">
        <title>Collection of gut derived symbiotic bacterial strains cultured from healthy donors.</title>
        <authorList>
            <person name="Lin H."/>
            <person name="Kohout C."/>
            <person name="Waligurski E."/>
            <person name="Pamer E.G."/>
        </authorList>
    </citation>
    <scope>NUCLEOTIDE SEQUENCE</scope>
    <source>
        <strain evidence="2">DFI.6.55</strain>
    </source>
</reference>